<evidence type="ECO:0000313" key="4">
    <source>
        <dbReference type="EMBL" id="EKX91709.1"/>
    </source>
</evidence>
<dbReference type="Gene3D" id="1.10.1660.10">
    <property type="match status" value="1"/>
</dbReference>
<keyword evidence="1" id="KW-0238">DNA-binding</keyword>
<protein>
    <submittedName>
        <fullName evidence="4">Transcriptional regulator, MerR family</fullName>
    </submittedName>
</protein>
<dbReference type="InterPro" id="IPR009061">
    <property type="entry name" value="DNA-bd_dom_put_sf"/>
</dbReference>
<dbReference type="SMART" id="SM00422">
    <property type="entry name" value="HTH_MERR"/>
    <property type="match status" value="1"/>
</dbReference>
<reference evidence="4 5" key="1">
    <citation type="submission" date="2012-05" db="EMBL/GenBank/DDBJ databases">
        <authorList>
            <person name="Weinstock G."/>
            <person name="Sodergren E."/>
            <person name="Lobos E.A."/>
            <person name="Fulton L."/>
            <person name="Fulton R."/>
            <person name="Courtney L."/>
            <person name="Fronick C."/>
            <person name="O'Laughlin M."/>
            <person name="Godfrey J."/>
            <person name="Wilson R.M."/>
            <person name="Miner T."/>
            <person name="Farmer C."/>
            <person name="Delehaunty K."/>
            <person name="Cordes M."/>
            <person name="Minx P."/>
            <person name="Tomlinson C."/>
            <person name="Chen J."/>
            <person name="Wollam A."/>
            <person name="Pepin K.H."/>
            <person name="Bhonagiri V."/>
            <person name="Zhang X."/>
            <person name="Suruliraj S."/>
            <person name="Warren W."/>
            <person name="Mitreva M."/>
            <person name="Mardis E.R."/>
            <person name="Wilson R.K."/>
        </authorList>
    </citation>
    <scope>NUCLEOTIDE SEQUENCE [LARGE SCALE GENOMIC DNA]</scope>
    <source>
        <strain evidence="4 5">F0235</strain>
    </source>
</reference>
<dbReference type="GO" id="GO:0003677">
    <property type="term" value="F:DNA binding"/>
    <property type="evidence" value="ECO:0007669"/>
    <property type="project" value="UniProtKB-KW"/>
</dbReference>
<dbReference type="SUPFAM" id="SSF46955">
    <property type="entry name" value="Putative DNA-binding domain"/>
    <property type="match status" value="1"/>
</dbReference>
<dbReference type="PRINTS" id="PR00040">
    <property type="entry name" value="HTHMERR"/>
</dbReference>
<dbReference type="InterPro" id="IPR000551">
    <property type="entry name" value="MerR-type_HTH_dom"/>
</dbReference>
<dbReference type="AlphaFoldDB" id="L1ML74"/>
<sequence length="128" mass="14004">MDNQELLIGQLASATGVSVRSLRHYEKCGLITSTRMSNGYRCFSPTTINTVTRITMLLDAGFSLRAAAIILPCFELDDEGSVRVGMCPDVAREVRASLRDISRQAKKLKARREAIIKLAESGVGESLD</sequence>
<dbReference type="GO" id="GO:0003700">
    <property type="term" value="F:DNA-binding transcription factor activity"/>
    <property type="evidence" value="ECO:0007669"/>
    <property type="project" value="InterPro"/>
</dbReference>
<evidence type="ECO:0000256" key="1">
    <source>
        <dbReference type="ARBA" id="ARBA00023125"/>
    </source>
</evidence>
<dbReference type="OrthoDB" id="9802039at2"/>
<dbReference type="InterPro" id="IPR047057">
    <property type="entry name" value="MerR_fam"/>
</dbReference>
<dbReference type="STRING" id="1035195.HMPREF9997_00550"/>
<dbReference type="Proteomes" id="UP000010445">
    <property type="component" value="Unassembled WGS sequence"/>
</dbReference>
<dbReference type="PANTHER" id="PTHR30204">
    <property type="entry name" value="REDOX-CYCLING DRUG-SENSING TRANSCRIPTIONAL ACTIVATOR SOXR"/>
    <property type="match status" value="1"/>
</dbReference>
<dbReference type="PANTHER" id="PTHR30204:SF92">
    <property type="entry name" value="HTH-TYPE TRANSCRIPTIONAL REGULATOR ZNTR"/>
    <property type="match status" value="1"/>
</dbReference>
<comment type="caution">
    <text evidence="4">The sequence shown here is derived from an EMBL/GenBank/DDBJ whole genome shotgun (WGS) entry which is preliminary data.</text>
</comment>
<dbReference type="RefSeq" id="WP_006062800.1">
    <property type="nucleotide sequence ID" value="NZ_KB290827.1"/>
</dbReference>
<feature type="coiled-coil region" evidence="2">
    <location>
        <begin position="91"/>
        <end position="118"/>
    </location>
</feature>
<dbReference type="PATRIC" id="fig|1035195.3.peg.499"/>
<dbReference type="PROSITE" id="PS00552">
    <property type="entry name" value="HTH_MERR_1"/>
    <property type="match status" value="1"/>
</dbReference>
<keyword evidence="5" id="KW-1185">Reference proteome</keyword>
<evidence type="ECO:0000313" key="5">
    <source>
        <dbReference type="Proteomes" id="UP000010445"/>
    </source>
</evidence>
<name>L1ML74_9CORY</name>
<accession>L1ML74</accession>
<dbReference type="HOGENOM" id="CLU_060077_4_2_11"/>
<keyword evidence="2" id="KW-0175">Coiled coil</keyword>
<dbReference type="Pfam" id="PF13411">
    <property type="entry name" value="MerR_1"/>
    <property type="match status" value="1"/>
</dbReference>
<gene>
    <name evidence="4" type="ORF">HMPREF9997_00550</name>
</gene>
<dbReference type="eggNOG" id="COG0789">
    <property type="taxonomic scope" value="Bacteria"/>
</dbReference>
<organism evidence="4 5">
    <name type="scientific">Corynebacterium durum F0235</name>
    <dbReference type="NCBI Taxonomy" id="1035195"/>
    <lineage>
        <taxon>Bacteria</taxon>
        <taxon>Bacillati</taxon>
        <taxon>Actinomycetota</taxon>
        <taxon>Actinomycetes</taxon>
        <taxon>Mycobacteriales</taxon>
        <taxon>Corynebacteriaceae</taxon>
        <taxon>Corynebacterium</taxon>
    </lineage>
</organism>
<feature type="domain" description="HTH merR-type" evidence="3">
    <location>
        <begin position="5"/>
        <end position="73"/>
    </location>
</feature>
<evidence type="ECO:0000259" key="3">
    <source>
        <dbReference type="PROSITE" id="PS50937"/>
    </source>
</evidence>
<dbReference type="EMBL" id="AMEM01000010">
    <property type="protein sequence ID" value="EKX91709.1"/>
    <property type="molecule type" value="Genomic_DNA"/>
</dbReference>
<proteinExistence type="predicted"/>
<evidence type="ECO:0000256" key="2">
    <source>
        <dbReference type="SAM" id="Coils"/>
    </source>
</evidence>
<dbReference type="PROSITE" id="PS50937">
    <property type="entry name" value="HTH_MERR_2"/>
    <property type="match status" value="1"/>
</dbReference>